<name>A0A9D5HMN6_9LILI</name>
<dbReference type="GO" id="GO:0006508">
    <property type="term" value="P:proteolysis"/>
    <property type="evidence" value="ECO:0007669"/>
    <property type="project" value="UniProtKB-KW"/>
</dbReference>
<comment type="caution">
    <text evidence="5">The sequence shown here is derived from an EMBL/GenBank/DDBJ whole genome shotgun (WGS) entry which is preliminary data.</text>
</comment>
<dbReference type="PROSITE" id="PS51858">
    <property type="entry name" value="PPPDE"/>
    <property type="match status" value="1"/>
</dbReference>
<comment type="similarity">
    <text evidence="1">Belongs to the DeSI family.</text>
</comment>
<feature type="domain" description="PPPDE" evidence="4">
    <location>
        <begin position="172"/>
        <end position="309"/>
    </location>
</feature>
<evidence type="ECO:0000313" key="5">
    <source>
        <dbReference type="EMBL" id="KAJ0982188.1"/>
    </source>
</evidence>
<evidence type="ECO:0000256" key="1">
    <source>
        <dbReference type="ARBA" id="ARBA00008140"/>
    </source>
</evidence>
<dbReference type="AlphaFoldDB" id="A0A9D5HMN6"/>
<dbReference type="Proteomes" id="UP001085076">
    <property type="component" value="Miscellaneous, Linkage group lg02"/>
</dbReference>
<dbReference type="Gene3D" id="3.90.1720.30">
    <property type="entry name" value="PPPDE domains"/>
    <property type="match status" value="1"/>
</dbReference>
<evidence type="ECO:0000256" key="3">
    <source>
        <dbReference type="ARBA" id="ARBA00022801"/>
    </source>
</evidence>
<dbReference type="PANTHER" id="PTHR12378:SF48">
    <property type="entry name" value="PUTATIVE THIOL PEPTIDASE FAMILY PROTEIN-RELATED"/>
    <property type="match status" value="1"/>
</dbReference>
<dbReference type="InterPro" id="IPR042266">
    <property type="entry name" value="PPPDE_sf"/>
</dbReference>
<keyword evidence="2" id="KW-0645">Protease</keyword>
<evidence type="ECO:0000256" key="2">
    <source>
        <dbReference type="ARBA" id="ARBA00022670"/>
    </source>
</evidence>
<reference evidence="5" key="1">
    <citation type="submission" date="2021-03" db="EMBL/GenBank/DDBJ databases">
        <authorList>
            <person name="Li Z."/>
            <person name="Yang C."/>
        </authorList>
    </citation>
    <scope>NUCLEOTIDE SEQUENCE</scope>
    <source>
        <strain evidence="5">Dzin_1.0</strain>
        <tissue evidence="5">Leaf</tissue>
    </source>
</reference>
<dbReference type="GO" id="GO:0101005">
    <property type="term" value="F:deubiquitinase activity"/>
    <property type="evidence" value="ECO:0007669"/>
    <property type="project" value="TreeGrafter"/>
</dbReference>
<proteinExistence type="inferred from homology"/>
<dbReference type="PANTHER" id="PTHR12378">
    <property type="entry name" value="DESUMOYLATING ISOPEPTIDASE"/>
    <property type="match status" value="1"/>
</dbReference>
<evidence type="ECO:0000313" key="6">
    <source>
        <dbReference type="Proteomes" id="UP001085076"/>
    </source>
</evidence>
<reference evidence="5" key="2">
    <citation type="journal article" date="2022" name="Hortic Res">
        <title>The genome of Dioscorea zingiberensis sheds light on the biosynthesis, origin and evolution of the medicinally important diosgenin saponins.</title>
        <authorList>
            <person name="Li Y."/>
            <person name="Tan C."/>
            <person name="Li Z."/>
            <person name="Guo J."/>
            <person name="Li S."/>
            <person name="Chen X."/>
            <person name="Wang C."/>
            <person name="Dai X."/>
            <person name="Yang H."/>
            <person name="Song W."/>
            <person name="Hou L."/>
            <person name="Xu J."/>
            <person name="Tong Z."/>
            <person name="Xu A."/>
            <person name="Yuan X."/>
            <person name="Wang W."/>
            <person name="Yang Q."/>
            <person name="Chen L."/>
            <person name="Sun Z."/>
            <person name="Wang K."/>
            <person name="Pan B."/>
            <person name="Chen J."/>
            <person name="Bao Y."/>
            <person name="Liu F."/>
            <person name="Qi X."/>
            <person name="Gang D.R."/>
            <person name="Wen J."/>
            <person name="Li J."/>
        </authorList>
    </citation>
    <scope>NUCLEOTIDE SEQUENCE</scope>
    <source>
        <strain evidence="5">Dzin_1.0</strain>
    </source>
</reference>
<keyword evidence="3" id="KW-0378">Hydrolase</keyword>
<evidence type="ECO:0000259" key="4">
    <source>
        <dbReference type="PROSITE" id="PS51858"/>
    </source>
</evidence>
<dbReference type="SMART" id="SM01179">
    <property type="entry name" value="DUF862"/>
    <property type="match status" value="1"/>
</dbReference>
<sequence>MLGQSTSLRHYRSPRTWKHDGSTYAIVRWWDSGSLLPESPLWLYGLERSVPSGVPFPLLSGLASLCHHRNLDSSQLRRGQWAILFDGFRPFIAGGGPPASALLIKCPECGVFVGLKVLFKVSELCFLLRINMRSGSKKAWHSLVPLNLRCKTAAQFSLFSKVHSAGQTKGTVPVYLNVYDLTPMNGYIYWAGIGIFHSGVEVHGVEYAFGAHDYPTSGVFEVEPRQCPGFRYRKSIFMGTTCLDPIQVRGFMELLSMNYNGDTYHLIAKNCNHFCKDVCYKLTGNSIPKWVNRLAKIGALCSCLLPSALQVTAVHHETDYSVHDTERRRLRSAFSCLSSLSLRHKRFLTASLFLHSPLKGYLAPWELRGLTPFH</sequence>
<gene>
    <name evidence="5" type="ORF">J5N97_010443</name>
</gene>
<organism evidence="5 6">
    <name type="scientific">Dioscorea zingiberensis</name>
    <dbReference type="NCBI Taxonomy" id="325984"/>
    <lineage>
        <taxon>Eukaryota</taxon>
        <taxon>Viridiplantae</taxon>
        <taxon>Streptophyta</taxon>
        <taxon>Embryophyta</taxon>
        <taxon>Tracheophyta</taxon>
        <taxon>Spermatophyta</taxon>
        <taxon>Magnoliopsida</taxon>
        <taxon>Liliopsida</taxon>
        <taxon>Dioscoreales</taxon>
        <taxon>Dioscoreaceae</taxon>
        <taxon>Dioscorea</taxon>
    </lineage>
</organism>
<dbReference type="Pfam" id="PF05903">
    <property type="entry name" value="Peptidase_C97"/>
    <property type="match status" value="1"/>
</dbReference>
<protein>
    <recommendedName>
        <fullName evidence="4">PPPDE domain-containing protein</fullName>
    </recommendedName>
</protein>
<dbReference type="OrthoDB" id="412286at2759"/>
<accession>A0A9D5HMN6</accession>
<keyword evidence="6" id="KW-1185">Reference proteome</keyword>
<dbReference type="GO" id="GO:0016579">
    <property type="term" value="P:protein deubiquitination"/>
    <property type="evidence" value="ECO:0007669"/>
    <property type="project" value="TreeGrafter"/>
</dbReference>
<dbReference type="EMBL" id="JAGGNH010000002">
    <property type="protein sequence ID" value="KAJ0982188.1"/>
    <property type="molecule type" value="Genomic_DNA"/>
</dbReference>
<dbReference type="InterPro" id="IPR008580">
    <property type="entry name" value="PPPDE_dom"/>
</dbReference>